<evidence type="ECO:0000313" key="3">
    <source>
        <dbReference type="Proteomes" id="UP001142444"/>
    </source>
</evidence>
<reference evidence="2" key="2">
    <citation type="journal article" date="2023" name="Pathogens">
        <title>Pathological Features and Genomic Characterization of an Actinobacillus equuli subsp. equuli Bearing Unique Virulence-Associated Genes from an Adult Horse with Pleuropneumonia.</title>
        <authorList>
            <person name="Kamali M."/>
            <person name="Carossino M."/>
            <person name="Del Piero F."/>
            <person name="Peak L."/>
            <person name="Mitchell M.S."/>
            <person name="Willette J."/>
            <person name="Baker R."/>
            <person name="Li F."/>
            <person name="Kenez A."/>
            <person name="Balasuriya U.B.R."/>
            <person name="Go Y.Y."/>
        </authorList>
    </citation>
    <scope>NUCLEOTIDE SEQUENCE</scope>
    <source>
        <strain evidence="2">4524</strain>
    </source>
</reference>
<evidence type="ECO:0000259" key="1">
    <source>
        <dbReference type="Pfam" id="PF00535"/>
    </source>
</evidence>
<gene>
    <name evidence="2" type="ORF">OQ257_01715</name>
</gene>
<protein>
    <submittedName>
        <fullName evidence="2">Glycosyltransferase family 2 protein</fullName>
    </submittedName>
</protein>
<evidence type="ECO:0000313" key="2">
    <source>
        <dbReference type="EMBL" id="MDE8033889.1"/>
    </source>
</evidence>
<dbReference type="RefSeq" id="WP_275217173.1">
    <property type="nucleotide sequence ID" value="NZ_JAPHVQ010000001.1"/>
</dbReference>
<feature type="domain" description="Glycosyltransferase 2-like" evidence="1">
    <location>
        <begin position="17"/>
        <end position="129"/>
    </location>
</feature>
<dbReference type="AlphaFoldDB" id="A0A9X4G3S6"/>
<dbReference type="Proteomes" id="UP001142444">
    <property type="component" value="Unassembled WGS sequence"/>
</dbReference>
<keyword evidence="3" id="KW-1185">Reference proteome</keyword>
<dbReference type="InterPro" id="IPR029044">
    <property type="entry name" value="Nucleotide-diphossugar_trans"/>
</dbReference>
<dbReference type="Pfam" id="PF00535">
    <property type="entry name" value="Glycos_transf_2"/>
    <property type="match status" value="1"/>
</dbReference>
<dbReference type="SUPFAM" id="SSF53448">
    <property type="entry name" value="Nucleotide-diphospho-sugar transferases"/>
    <property type="match status" value="1"/>
</dbReference>
<dbReference type="Gene3D" id="3.90.550.10">
    <property type="entry name" value="Spore Coat Polysaccharide Biosynthesis Protein SpsA, Chain A"/>
    <property type="match status" value="1"/>
</dbReference>
<sequence>MPVTAPSVAIITSTIGRPHLERAILSVQQQSYTNCKHYVFVDGQQFFANAQAILEKYPDVVATYLPMNTGANGWTNSSINAIAPFLVKEDLICYLDDDNWYEPNHVENCVRQLTAHQYDYVYSMRNFMNVTTGKFICQDTFESVGKYHKMVGDIDVSSDALGISGTICLERKNHIDTNCYCLKRELAIKASQYWYSGECNDNNVSNWLLSSREYRGDCTHTFCVNYALDVKRFAEGIYESVSAIVSDEVTEAQKIEILEDFVCHISDFYKNQ</sequence>
<dbReference type="EMBL" id="JAPHVQ010000001">
    <property type="protein sequence ID" value="MDE8033889.1"/>
    <property type="molecule type" value="Genomic_DNA"/>
</dbReference>
<proteinExistence type="predicted"/>
<name>A0A9X4G3S6_ACTEU</name>
<organism evidence="2 3">
    <name type="scientific">Actinobacillus equuli subsp. equuli</name>
    <dbReference type="NCBI Taxonomy" id="202947"/>
    <lineage>
        <taxon>Bacteria</taxon>
        <taxon>Pseudomonadati</taxon>
        <taxon>Pseudomonadota</taxon>
        <taxon>Gammaproteobacteria</taxon>
        <taxon>Pasteurellales</taxon>
        <taxon>Pasteurellaceae</taxon>
        <taxon>Actinobacillus</taxon>
    </lineage>
</organism>
<accession>A0A9X4G3S6</accession>
<dbReference type="InterPro" id="IPR001173">
    <property type="entry name" value="Glyco_trans_2-like"/>
</dbReference>
<dbReference type="CDD" id="cd00761">
    <property type="entry name" value="Glyco_tranf_GTA_type"/>
    <property type="match status" value="1"/>
</dbReference>
<comment type="caution">
    <text evidence="2">The sequence shown here is derived from an EMBL/GenBank/DDBJ whole genome shotgun (WGS) entry which is preliminary data.</text>
</comment>
<reference evidence="2" key="1">
    <citation type="submission" date="2022-11" db="EMBL/GenBank/DDBJ databases">
        <authorList>
            <person name="Kamali M."/>
            <person name="Peak L."/>
            <person name="Go Y.Y."/>
            <person name="Balasuriya U.B.R."/>
            <person name="Carossino M."/>
        </authorList>
    </citation>
    <scope>NUCLEOTIDE SEQUENCE</scope>
    <source>
        <strain evidence="2">4524</strain>
    </source>
</reference>